<feature type="domain" description="PAS" evidence="20">
    <location>
        <begin position="367"/>
        <end position="440"/>
    </location>
</feature>
<dbReference type="EMBL" id="JAAXKX010000015">
    <property type="protein sequence ID" value="NKN33748.1"/>
    <property type="molecule type" value="Genomic_DNA"/>
</dbReference>
<evidence type="ECO:0000256" key="8">
    <source>
        <dbReference type="ARBA" id="ARBA00022741"/>
    </source>
</evidence>
<evidence type="ECO:0000256" key="9">
    <source>
        <dbReference type="ARBA" id="ARBA00022777"/>
    </source>
</evidence>
<dbReference type="InterPro" id="IPR011006">
    <property type="entry name" value="CheY-like_superfamily"/>
</dbReference>
<dbReference type="InterPro" id="IPR001610">
    <property type="entry name" value="PAC"/>
</dbReference>
<feature type="domain" description="HAMP" evidence="22">
    <location>
        <begin position="174"/>
        <end position="226"/>
    </location>
</feature>
<feature type="modified residue" description="Phosphohistidine" evidence="14">
    <location>
        <position position="1064"/>
    </location>
</feature>
<dbReference type="PANTHER" id="PTHR45339">
    <property type="entry name" value="HYBRID SIGNAL TRANSDUCTION HISTIDINE KINASE J"/>
    <property type="match status" value="1"/>
</dbReference>
<dbReference type="InterPro" id="IPR003661">
    <property type="entry name" value="HisK_dim/P_dom"/>
</dbReference>
<dbReference type="CDD" id="cd16922">
    <property type="entry name" value="HATPase_EvgS-ArcB-TorS-like"/>
    <property type="match status" value="1"/>
</dbReference>
<organism evidence="24 25">
    <name type="scientific">Marichromatium bheemlicum</name>
    <dbReference type="NCBI Taxonomy" id="365339"/>
    <lineage>
        <taxon>Bacteria</taxon>
        <taxon>Pseudomonadati</taxon>
        <taxon>Pseudomonadota</taxon>
        <taxon>Gammaproteobacteria</taxon>
        <taxon>Chromatiales</taxon>
        <taxon>Chromatiaceae</taxon>
        <taxon>Marichromatium</taxon>
    </lineage>
</organism>
<evidence type="ECO:0000256" key="16">
    <source>
        <dbReference type="SAM" id="Coils"/>
    </source>
</evidence>
<feature type="domain" description="Response regulatory" evidence="19">
    <location>
        <begin position="878"/>
        <end position="995"/>
    </location>
</feature>
<evidence type="ECO:0000259" key="18">
    <source>
        <dbReference type="PROSITE" id="PS50109"/>
    </source>
</evidence>
<dbReference type="InterPro" id="IPR036890">
    <property type="entry name" value="HATPase_C_sf"/>
</dbReference>
<dbReference type="SMART" id="SM00091">
    <property type="entry name" value="PAS"/>
    <property type="match status" value="2"/>
</dbReference>
<dbReference type="PROSITE" id="PS50885">
    <property type="entry name" value="HAMP"/>
    <property type="match status" value="1"/>
</dbReference>
<dbReference type="SUPFAM" id="SSF158472">
    <property type="entry name" value="HAMP domain-like"/>
    <property type="match status" value="1"/>
</dbReference>
<dbReference type="InterPro" id="IPR036641">
    <property type="entry name" value="HPT_dom_sf"/>
</dbReference>
<dbReference type="CDD" id="cd00088">
    <property type="entry name" value="HPT"/>
    <property type="match status" value="1"/>
</dbReference>
<dbReference type="InterPro" id="IPR036097">
    <property type="entry name" value="HisK_dim/P_sf"/>
</dbReference>
<evidence type="ECO:0000256" key="13">
    <source>
        <dbReference type="ARBA" id="ARBA00023136"/>
    </source>
</evidence>
<dbReference type="Gene3D" id="3.30.450.20">
    <property type="entry name" value="PAS domain"/>
    <property type="match status" value="2"/>
</dbReference>
<keyword evidence="5 15" id="KW-0597">Phosphoprotein</keyword>
<keyword evidence="9" id="KW-0418">Kinase</keyword>
<dbReference type="InterPro" id="IPR035965">
    <property type="entry name" value="PAS-like_dom_sf"/>
</dbReference>
<feature type="domain" description="Histidine kinase" evidence="18">
    <location>
        <begin position="512"/>
        <end position="732"/>
    </location>
</feature>
<comment type="subcellular location">
    <subcellularLocation>
        <location evidence="2">Cell membrane</location>
        <topology evidence="2">Multi-pass membrane protein</topology>
    </subcellularLocation>
</comment>
<dbReference type="Pfam" id="PF00672">
    <property type="entry name" value="HAMP"/>
    <property type="match status" value="1"/>
</dbReference>
<dbReference type="Pfam" id="PF02518">
    <property type="entry name" value="HATPase_c"/>
    <property type="match status" value="1"/>
</dbReference>
<evidence type="ECO:0000256" key="4">
    <source>
        <dbReference type="ARBA" id="ARBA00022475"/>
    </source>
</evidence>
<keyword evidence="11 17" id="KW-1133">Transmembrane helix</keyword>
<dbReference type="InterPro" id="IPR001789">
    <property type="entry name" value="Sig_transdc_resp-reg_receiver"/>
</dbReference>
<dbReference type="PANTHER" id="PTHR45339:SF1">
    <property type="entry name" value="HYBRID SIGNAL TRANSDUCTION HISTIDINE KINASE J"/>
    <property type="match status" value="1"/>
</dbReference>
<evidence type="ECO:0000313" key="25">
    <source>
        <dbReference type="Proteomes" id="UP000740754"/>
    </source>
</evidence>
<evidence type="ECO:0000313" key="24">
    <source>
        <dbReference type="EMBL" id="NKN33748.1"/>
    </source>
</evidence>
<dbReference type="Pfam" id="PF01627">
    <property type="entry name" value="Hpt"/>
    <property type="match status" value="1"/>
</dbReference>
<dbReference type="CDD" id="cd06225">
    <property type="entry name" value="HAMP"/>
    <property type="match status" value="1"/>
</dbReference>
<dbReference type="InterPro" id="IPR000014">
    <property type="entry name" value="PAS"/>
</dbReference>
<evidence type="ECO:0000256" key="17">
    <source>
        <dbReference type="SAM" id="Phobius"/>
    </source>
</evidence>
<dbReference type="Gene3D" id="1.20.120.160">
    <property type="entry name" value="HPT domain"/>
    <property type="match status" value="1"/>
</dbReference>
<dbReference type="SUPFAM" id="SSF55785">
    <property type="entry name" value="PYP-like sensor domain (PAS domain)"/>
    <property type="match status" value="2"/>
</dbReference>
<protein>
    <recommendedName>
        <fullName evidence="3">histidine kinase</fullName>
        <ecNumber evidence="3">2.7.13.3</ecNumber>
    </recommendedName>
</protein>
<dbReference type="PROSITE" id="PS50110">
    <property type="entry name" value="RESPONSE_REGULATORY"/>
    <property type="match status" value="1"/>
</dbReference>
<sequence length="1132" mass="122920">MSFRLKTILGIALIEAVLLALLVFSALRWLQDSNEAQLLQRASTAAHLVATNAKDAVLATDLAALESLLAEVLTNADIVYARVRDRDGLILAEAGAASALERRFMEDQDPTRASDGVFDTLAEIHAGGAYFGRIELGVSVESFLSLLRSARSGAIGIALLEMVLVALFSLLLGTYLSRQLLRLRDASNRIAQEGPGVRIPQRGNDEIGQAIRAFNLMSSRLAITYADLNDALGAAQRLAERIRSSEAQKAALLDAALDAIVTIDIDGRVVDFNASAEQIFGHSREEARGQRLEQLMIPERYRAAHRRGMERFRAEGVGPALGQRLEMSAMHKAGREFPIEIAITEIEADETVYFTAFMRDISERRRTEEELRLAAQAFEAQEAICVTDAESRILRVNRAFTAITGYAAHEAVGQTPRLLKSGRQSRRFYQEMWERLLRDGHWEGEIENRRKDGEIFPEWLSISAVRDQHGKTTNYVAHFIDISERKRSEAALIEARARAEQASEAKSRFLATMSHEIRTPLNAILNMNELLLDSGLDPEQAAHARVAGEAGRALLSVVDSILDFSKIEAGRMETRPEPCALEPLLEGVLGLFAARAFAKGVELVLTLDPQLPQQLDLDPGQLRQILLNLLGNALKFTEHGAIELRAEVLGGGPDQRLLIEVVDTGIGIARERLPELFNEFVQVDDSRQRRYGGTGLGLAICRGLARIMGGEIGCASEPGAGSHFWVRLPLCPRLPADDRRQRLAQLAAGWRVRVWGASAPLAAGLVRQLRLLGVEAAVEVDGEASWLEAAVAVPARLQLLPASGHEAPAHEIPLYRDPVDATAAGAAPGAATLPLMPRALCRLLATALGAPEAFADETLSSAPGAAVIASSPTSAAAPILLVEDSEANRQVALAILVRAGYRVDTATDGHQALAALRARSYALVLMDVSMPGMDGLEATRAIRALPNERARVPIVAMTAGAFSEDRERCLDAGMDDYLSKPVVRAELFAALARWLGDGRIRPAPEAADSVVLDATVLDELAEDVGEAFLTSMLQTFQVETRRRVARIEQAWEAGEIAQLEHEAHTLKGASGTFGARVLQALALDCEQAARAQDHDRLAPLIARLRECAEQALGALAQRLAGDEDGRRDPARD</sequence>
<dbReference type="CDD" id="cd00082">
    <property type="entry name" value="HisKA"/>
    <property type="match status" value="1"/>
</dbReference>
<dbReference type="Gene3D" id="3.40.50.2300">
    <property type="match status" value="1"/>
</dbReference>
<keyword evidence="16" id="KW-0175">Coiled coil</keyword>
<dbReference type="PROSITE" id="PS50112">
    <property type="entry name" value="PAS"/>
    <property type="match status" value="2"/>
</dbReference>
<dbReference type="InterPro" id="IPR000700">
    <property type="entry name" value="PAS-assoc_C"/>
</dbReference>
<gene>
    <name evidence="24" type="ORF">HF203_10985</name>
</gene>
<dbReference type="Gene3D" id="6.10.340.10">
    <property type="match status" value="1"/>
</dbReference>
<keyword evidence="7 17" id="KW-0812">Transmembrane</keyword>
<feature type="domain" description="HPt" evidence="23">
    <location>
        <begin position="1025"/>
        <end position="1118"/>
    </location>
</feature>
<evidence type="ECO:0000256" key="11">
    <source>
        <dbReference type="ARBA" id="ARBA00022989"/>
    </source>
</evidence>
<feature type="domain" description="PAC" evidence="21">
    <location>
        <begin position="442"/>
        <end position="494"/>
    </location>
</feature>
<dbReference type="SMART" id="SM00448">
    <property type="entry name" value="REC"/>
    <property type="match status" value="1"/>
</dbReference>
<keyword evidence="25" id="KW-1185">Reference proteome</keyword>
<feature type="domain" description="PAC" evidence="21">
    <location>
        <begin position="323"/>
        <end position="373"/>
    </location>
</feature>
<evidence type="ECO:0000259" key="22">
    <source>
        <dbReference type="PROSITE" id="PS50885"/>
    </source>
</evidence>
<dbReference type="InterPro" id="IPR004358">
    <property type="entry name" value="Sig_transdc_His_kin-like_C"/>
</dbReference>
<dbReference type="SMART" id="SM00388">
    <property type="entry name" value="HisKA"/>
    <property type="match status" value="1"/>
</dbReference>
<proteinExistence type="predicted"/>
<evidence type="ECO:0000259" key="21">
    <source>
        <dbReference type="PROSITE" id="PS50113"/>
    </source>
</evidence>
<evidence type="ECO:0000256" key="15">
    <source>
        <dbReference type="PROSITE-ProRule" id="PRU00169"/>
    </source>
</evidence>
<comment type="caution">
    <text evidence="24">The sequence shown here is derived from an EMBL/GenBank/DDBJ whole genome shotgun (WGS) entry which is preliminary data.</text>
</comment>
<dbReference type="InterPro" id="IPR005467">
    <property type="entry name" value="His_kinase_dom"/>
</dbReference>
<keyword evidence="13 17" id="KW-0472">Membrane</keyword>
<keyword evidence="4" id="KW-1003">Cell membrane</keyword>
<dbReference type="SMART" id="SM00387">
    <property type="entry name" value="HATPase_c"/>
    <property type="match status" value="1"/>
</dbReference>
<dbReference type="SUPFAM" id="SSF47226">
    <property type="entry name" value="Histidine-containing phosphotransfer domain, HPT domain"/>
    <property type="match status" value="1"/>
</dbReference>
<reference evidence="24 25" key="1">
    <citation type="submission" date="2020-04" db="EMBL/GenBank/DDBJ databases">
        <title>Draft Whole-Genome sequence of Marichromatium bheemlicum DSM 18632, type strain.</title>
        <authorList>
            <person name="Kyndt J.A."/>
            <person name="Meyer T.E."/>
        </authorList>
    </citation>
    <scope>NUCLEOTIDE SEQUENCE [LARGE SCALE GENOMIC DNA]</scope>
    <source>
        <strain evidence="24 25">DSM 18632</strain>
    </source>
</reference>
<evidence type="ECO:0000256" key="1">
    <source>
        <dbReference type="ARBA" id="ARBA00000085"/>
    </source>
</evidence>
<dbReference type="SUPFAM" id="SSF47384">
    <property type="entry name" value="Homodimeric domain of signal transducing histidine kinase"/>
    <property type="match status" value="1"/>
</dbReference>
<dbReference type="CDD" id="cd17546">
    <property type="entry name" value="REC_hyHK_CKI1_RcsC-like"/>
    <property type="match status" value="1"/>
</dbReference>
<evidence type="ECO:0000256" key="2">
    <source>
        <dbReference type="ARBA" id="ARBA00004651"/>
    </source>
</evidence>
<dbReference type="PROSITE" id="PS50113">
    <property type="entry name" value="PAC"/>
    <property type="match status" value="2"/>
</dbReference>
<dbReference type="PRINTS" id="PR00344">
    <property type="entry name" value="BCTRLSENSOR"/>
</dbReference>
<dbReference type="Pfam" id="PF13426">
    <property type="entry name" value="PAS_9"/>
    <property type="match status" value="2"/>
</dbReference>
<dbReference type="Proteomes" id="UP000740754">
    <property type="component" value="Unassembled WGS sequence"/>
</dbReference>
<comment type="catalytic activity">
    <reaction evidence="1">
        <text>ATP + protein L-histidine = ADP + protein N-phospho-L-histidine.</text>
        <dbReference type="EC" id="2.7.13.3"/>
    </reaction>
</comment>
<dbReference type="SMART" id="SM00086">
    <property type="entry name" value="PAC"/>
    <property type="match status" value="2"/>
</dbReference>
<evidence type="ECO:0000256" key="6">
    <source>
        <dbReference type="ARBA" id="ARBA00022679"/>
    </source>
</evidence>
<dbReference type="SUPFAM" id="SSF55874">
    <property type="entry name" value="ATPase domain of HSP90 chaperone/DNA topoisomerase II/histidine kinase"/>
    <property type="match status" value="1"/>
</dbReference>
<accession>A0ABX1I859</accession>
<dbReference type="EC" id="2.7.13.3" evidence="3"/>
<feature type="modified residue" description="4-aspartylphosphate" evidence="15">
    <location>
        <position position="927"/>
    </location>
</feature>
<evidence type="ECO:0000256" key="14">
    <source>
        <dbReference type="PROSITE-ProRule" id="PRU00110"/>
    </source>
</evidence>
<feature type="coiled-coil region" evidence="16">
    <location>
        <begin position="228"/>
        <end position="255"/>
    </location>
</feature>
<dbReference type="InterPro" id="IPR008207">
    <property type="entry name" value="Sig_transdc_His_kin_Hpt_dom"/>
</dbReference>
<keyword evidence="10" id="KW-0067">ATP-binding</keyword>
<feature type="domain" description="PAS" evidence="20">
    <location>
        <begin position="245"/>
        <end position="316"/>
    </location>
</feature>
<keyword evidence="12" id="KW-0902">Two-component regulatory system</keyword>
<evidence type="ECO:0000259" key="19">
    <source>
        <dbReference type="PROSITE" id="PS50110"/>
    </source>
</evidence>
<dbReference type="NCBIfam" id="TIGR00229">
    <property type="entry name" value="sensory_box"/>
    <property type="match status" value="2"/>
</dbReference>
<evidence type="ECO:0000256" key="7">
    <source>
        <dbReference type="ARBA" id="ARBA00022692"/>
    </source>
</evidence>
<dbReference type="Gene3D" id="3.30.565.10">
    <property type="entry name" value="Histidine kinase-like ATPase, C-terminal domain"/>
    <property type="match status" value="1"/>
</dbReference>
<keyword evidence="8" id="KW-0547">Nucleotide-binding</keyword>
<evidence type="ECO:0000259" key="23">
    <source>
        <dbReference type="PROSITE" id="PS50894"/>
    </source>
</evidence>
<dbReference type="Pfam" id="PF00072">
    <property type="entry name" value="Response_reg"/>
    <property type="match status" value="1"/>
</dbReference>
<evidence type="ECO:0000256" key="3">
    <source>
        <dbReference type="ARBA" id="ARBA00012438"/>
    </source>
</evidence>
<evidence type="ECO:0000256" key="10">
    <source>
        <dbReference type="ARBA" id="ARBA00022840"/>
    </source>
</evidence>
<dbReference type="InterPro" id="IPR003594">
    <property type="entry name" value="HATPase_dom"/>
</dbReference>
<feature type="transmembrane region" description="Helical" evidence="17">
    <location>
        <begin position="154"/>
        <end position="176"/>
    </location>
</feature>
<dbReference type="SMART" id="SM00073">
    <property type="entry name" value="HPT"/>
    <property type="match status" value="1"/>
</dbReference>
<dbReference type="PROSITE" id="PS50109">
    <property type="entry name" value="HIS_KIN"/>
    <property type="match status" value="1"/>
</dbReference>
<dbReference type="RefSeq" id="WP_168669608.1">
    <property type="nucleotide sequence ID" value="NZ_JAAXKX010000015.1"/>
</dbReference>
<dbReference type="InterPro" id="IPR003660">
    <property type="entry name" value="HAMP_dom"/>
</dbReference>
<dbReference type="SMART" id="SM00304">
    <property type="entry name" value="HAMP"/>
    <property type="match status" value="1"/>
</dbReference>
<evidence type="ECO:0000256" key="5">
    <source>
        <dbReference type="ARBA" id="ARBA00022553"/>
    </source>
</evidence>
<dbReference type="Pfam" id="PF00512">
    <property type="entry name" value="HisKA"/>
    <property type="match status" value="1"/>
</dbReference>
<keyword evidence="6" id="KW-0808">Transferase</keyword>
<feature type="transmembrane region" description="Helical" evidence="17">
    <location>
        <begin position="7"/>
        <end position="30"/>
    </location>
</feature>
<dbReference type="PROSITE" id="PS50894">
    <property type="entry name" value="HPT"/>
    <property type="match status" value="1"/>
</dbReference>
<evidence type="ECO:0000259" key="20">
    <source>
        <dbReference type="PROSITE" id="PS50112"/>
    </source>
</evidence>
<dbReference type="CDD" id="cd00130">
    <property type="entry name" value="PAS"/>
    <property type="match status" value="2"/>
</dbReference>
<dbReference type="Gene3D" id="1.10.287.130">
    <property type="match status" value="1"/>
</dbReference>
<name>A0ABX1I859_9GAMM</name>
<dbReference type="SUPFAM" id="SSF52172">
    <property type="entry name" value="CheY-like"/>
    <property type="match status" value="1"/>
</dbReference>
<evidence type="ECO:0000256" key="12">
    <source>
        <dbReference type="ARBA" id="ARBA00023012"/>
    </source>
</evidence>